<dbReference type="eggNOG" id="ENOG502S85Q">
    <property type="taxonomic scope" value="Eukaryota"/>
</dbReference>
<dbReference type="GeneID" id="8584167"/>
<evidence type="ECO:0000313" key="3">
    <source>
        <dbReference type="Proteomes" id="UP000008549"/>
    </source>
</evidence>
<dbReference type="FunCoup" id="A8XT36">
    <property type="interactions" value="242"/>
</dbReference>
<protein>
    <submittedName>
        <fullName evidence="2">Protein CBG18136</fullName>
    </submittedName>
</protein>
<dbReference type="CTD" id="8584167"/>
<dbReference type="InParanoid" id="A8XT36"/>
<evidence type="ECO:0000313" key="4">
    <source>
        <dbReference type="WormBase" id="CBG18136"/>
    </source>
</evidence>
<proteinExistence type="predicted"/>
<dbReference type="AlphaFoldDB" id="A8XT36"/>
<dbReference type="Proteomes" id="UP000008549">
    <property type="component" value="Unassembled WGS sequence"/>
</dbReference>
<dbReference type="WormBase" id="CBG18136">
    <property type="protein sequence ID" value="CBP46014"/>
    <property type="gene ID" value="WBGene00037610"/>
</dbReference>
<organism evidence="2 3">
    <name type="scientific">Caenorhabditis briggsae</name>
    <dbReference type="NCBI Taxonomy" id="6238"/>
    <lineage>
        <taxon>Eukaryota</taxon>
        <taxon>Metazoa</taxon>
        <taxon>Ecdysozoa</taxon>
        <taxon>Nematoda</taxon>
        <taxon>Chromadorea</taxon>
        <taxon>Rhabditida</taxon>
        <taxon>Rhabditina</taxon>
        <taxon>Rhabditomorpha</taxon>
        <taxon>Rhabditoidea</taxon>
        <taxon>Rhabditidae</taxon>
        <taxon>Peloderinae</taxon>
        <taxon>Caenorhabditis</taxon>
    </lineage>
</organism>
<reference evidence="2 3" key="2">
    <citation type="journal article" date="2011" name="PLoS Genet.">
        <title>Caenorhabditis briggsae recombinant inbred line genotypes reveal inter-strain incompatibility and the evolution of recombination.</title>
        <authorList>
            <person name="Ross J.A."/>
            <person name="Koboldt D.C."/>
            <person name="Staisch J.E."/>
            <person name="Chamberlin H.M."/>
            <person name="Gupta B.P."/>
            <person name="Miller R.D."/>
            <person name="Baird S.E."/>
            <person name="Haag E.S."/>
        </authorList>
    </citation>
    <scope>NUCLEOTIDE SEQUENCE [LARGE SCALE GENOMIC DNA]</scope>
    <source>
        <strain evidence="2 3">AF16</strain>
    </source>
</reference>
<dbReference type="HOGENOM" id="CLU_1185948_0_0_1"/>
<feature type="region of interest" description="Disordered" evidence="1">
    <location>
        <begin position="1"/>
        <end position="25"/>
    </location>
</feature>
<evidence type="ECO:0000313" key="2">
    <source>
        <dbReference type="EMBL" id="CAP35640.1"/>
    </source>
</evidence>
<reference evidence="2 3" key="1">
    <citation type="journal article" date="2003" name="PLoS Biol.">
        <title>The genome sequence of Caenorhabditis briggsae: a platform for comparative genomics.</title>
        <authorList>
            <person name="Stein L.D."/>
            <person name="Bao Z."/>
            <person name="Blasiar D."/>
            <person name="Blumenthal T."/>
            <person name="Brent M.R."/>
            <person name="Chen N."/>
            <person name="Chinwalla A."/>
            <person name="Clarke L."/>
            <person name="Clee C."/>
            <person name="Coghlan A."/>
            <person name="Coulson A."/>
            <person name="D'Eustachio P."/>
            <person name="Fitch D.H."/>
            <person name="Fulton L.A."/>
            <person name="Fulton R.E."/>
            <person name="Griffiths-Jones S."/>
            <person name="Harris T.W."/>
            <person name="Hillier L.W."/>
            <person name="Kamath R."/>
            <person name="Kuwabara P.E."/>
            <person name="Mardis E.R."/>
            <person name="Marra M.A."/>
            <person name="Miner T.L."/>
            <person name="Minx P."/>
            <person name="Mullikin J.C."/>
            <person name="Plumb R.W."/>
            <person name="Rogers J."/>
            <person name="Schein J.E."/>
            <person name="Sohrmann M."/>
            <person name="Spieth J."/>
            <person name="Stajich J.E."/>
            <person name="Wei C."/>
            <person name="Willey D."/>
            <person name="Wilson R.K."/>
            <person name="Durbin R."/>
            <person name="Waterston R.H."/>
        </authorList>
    </citation>
    <scope>NUCLEOTIDE SEQUENCE [LARGE SCALE GENOMIC DNA]</scope>
    <source>
        <strain evidence="2 3">AF16</strain>
    </source>
</reference>
<accession>A8XT36</accession>
<sequence length="234" mass="26853">MAERSFSSRPTTSSSFNKEVPSLSNSDDMLSQFTLPNYVELPNSFQSVDPENLPKKVRGDMDLTGKQLMPFLFKAADKLNAMKDKQMYLSRALSRNLNTRHWNRRIWEVGYRGPILPQQKATGRPDYPVSANRVNILRERLAREQVVMNLLTRPYSSAEAEKTYLETQKNVASLEELRAKEFENLEAQRMPGKPKNTEGSKATIRKRANVGNLLHRHTTVEDSLAALAERKRWD</sequence>
<evidence type="ECO:0000256" key="1">
    <source>
        <dbReference type="SAM" id="MobiDB-lite"/>
    </source>
</evidence>
<keyword evidence="3" id="KW-1185">Reference proteome</keyword>
<feature type="compositionally biased region" description="Low complexity" evidence="1">
    <location>
        <begin position="1"/>
        <end position="16"/>
    </location>
</feature>
<gene>
    <name evidence="2 4" type="ORF">CBG18136</name>
    <name evidence="2" type="ORF">CBG_18136</name>
</gene>
<dbReference type="KEGG" id="cbr:CBG_18136"/>
<name>A8XT36_CAEBR</name>
<dbReference type="EMBL" id="HE600963">
    <property type="protein sequence ID" value="CAP35640.1"/>
    <property type="molecule type" value="Genomic_DNA"/>
</dbReference>
<dbReference type="RefSeq" id="XP_002642171.1">
    <property type="nucleotide sequence ID" value="XM_002642125.1"/>
</dbReference>